<keyword evidence="2" id="KW-1133">Transmembrane helix</keyword>
<name>A0A918GD76_9ACTN</name>
<evidence type="ECO:0000256" key="2">
    <source>
        <dbReference type="SAM" id="Phobius"/>
    </source>
</evidence>
<organism evidence="3 4">
    <name type="scientific">Streptomyces humidus</name>
    <dbReference type="NCBI Taxonomy" id="52259"/>
    <lineage>
        <taxon>Bacteria</taxon>
        <taxon>Bacillati</taxon>
        <taxon>Actinomycetota</taxon>
        <taxon>Actinomycetes</taxon>
        <taxon>Kitasatosporales</taxon>
        <taxon>Streptomycetaceae</taxon>
        <taxon>Streptomyces</taxon>
    </lineage>
</organism>
<feature type="transmembrane region" description="Helical" evidence="2">
    <location>
        <begin position="46"/>
        <end position="69"/>
    </location>
</feature>
<keyword evidence="2" id="KW-0472">Membrane</keyword>
<proteinExistence type="predicted"/>
<reference evidence="3" key="2">
    <citation type="submission" date="2020-09" db="EMBL/GenBank/DDBJ databases">
        <authorList>
            <person name="Sun Q."/>
            <person name="Ohkuma M."/>
        </authorList>
    </citation>
    <scope>NUCLEOTIDE SEQUENCE</scope>
    <source>
        <strain evidence="3">JCM 4386</strain>
    </source>
</reference>
<dbReference type="Proteomes" id="UP000606194">
    <property type="component" value="Unassembled WGS sequence"/>
</dbReference>
<dbReference type="AlphaFoldDB" id="A0A918GD76"/>
<evidence type="ECO:0000256" key="1">
    <source>
        <dbReference type="SAM" id="MobiDB-lite"/>
    </source>
</evidence>
<feature type="transmembrane region" description="Helical" evidence="2">
    <location>
        <begin position="21"/>
        <end position="40"/>
    </location>
</feature>
<gene>
    <name evidence="3" type="ORF">GCM10010269_80380</name>
</gene>
<sequence>MAPKTDHVVTLRAVRQLRRIRAFYAAGVLLWTAAAAWTGWTRPASRQMWVSALLLAVFTGLLVTASLWLQRLRPAVSNGPTHHAARRHAVAPRHASA</sequence>
<keyword evidence="4" id="KW-1185">Reference proteome</keyword>
<dbReference type="RefSeq" id="WP_190154252.1">
    <property type="nucleotide sequence ID" value="NZ_BMTL01000060.1"/>
</dbReference>
<keyword evidence="2" id="KW-0812">Transmembrane</keyword>
<evidence type="ECO:0000313" key="4">
    <source>
        <dbReference type="Proteomes" id="UP000606194"/>
    </source>
</evidence>
<dbReference type="EMBL" id="BMTL01000060">
    <property type="protein sequence ID" value="GGS29613.1"/>
    <property type="molecule type" value="Genomic_DNA"/>
</dbReference>
<reference evidence="3" key="1">
    <citation type="journal article" date="2014" name="Int. J. Syst. Evol. Microbiol.">
        <title>Complete genome sequence of Corynebacterium casei LMG S-19264T (=DSM 44701T), isolated from a smear-ripened cheese.</title>
        <authorList>
            <consortium name="US DOE Joint Genome Institute (JGI-PGF)"/>
            <person name="Walter F."/>
            <person name="Albersmeier A."/>
            <person name="Kalinowski J."/>
            <person name="Ruckert C."/>
        </authorList>
    </citation>
    <scope>NUCLEOTIDE SEQUENCE</scope>
    <source>
        <strain evidence="3">JCM 4386</strain>
    </source>
</reference>
<accession>A0A918GD76</accession>
<feature type="region of interest" description="Disordered" evidence="1">
    <location>
        <begin position="77"/>
        <end position="97"/>
    </location>
</feature>
<comment type="caution">
    <text evidence="3">The sequence shown here is derived from an EMBL/GenBank/DDBJ whole genome shotgun (WGS) entry which is preliminary data.</text>
</comment>
<protein>
    <submittedName>
        <fullName evidence="3">Uncharacterized protein</fullName>
    </submittedName>
</protein>
<feature type="compositionally biased region" description="Basic residues" evidence="1">
    <location>
        <begin position="83"/>
        <end position="97"/>
    </location>
</feature>
<evidence type="ECO:0000313" key="3">
    <source>
        <dbReference type="EMBL" id="GGS29613.1"/>
    </source>
</evidence>